<dbReference type="AlphaFoldDB" id="A0A640WA86"/>
<dbReference type="InterPro" id="IPR019294">
    <property type="entry name" value="Translation_reg_Com"/>
</dbReference>
<dbReference type="GO" id="GO:0003677">
    <property type="term" value="F:DNA binding"/>
    <property type="evidence" value="ECO:0007669"/>
    <property type="project" value="UniProtKB-KW"/>
</dbReference>
<sequence>MAINEIRCGRCDRMLARAGEFQLLEIKCPRCGHLHTQRATSPGPRRNPRGQTYHSLDGRQAPSR</sequence>
<name>A0A640WA86_9GAMM</name>
<dbReference type="Pfam" id="PF10122">
    <property type="entry name" value="Zn_ribbon_Com"/>
    <property type="match status" value="1"/>
</dbReference>
<evidence type="ECO:0000256" key="1">
    <source>
        <dbReference type="SAM" id="MobiDB-lite"/>
    </source>
</evidence>
<dbReference type="RefSeq" id="WP_149437737.1">
    <property type="nucleotide sequence ID" value="NZ_VTPX01000021.1"/>
</dbReference>
<dbReference type="EMBL" id="VTPX01000021">
    <property type="protein sequence ID" value="KAA0015463.1"/>
    <property type="molecule type" value="Genomic_DNA"/>
</dbReference>
<proteinExistence type="predicted"/>
<protein>
    <submittedName>
        <fullName evidence="2">Com family DNA-binding transcriptional regulator</fullName>
    </submittedName>
</protein>
<keyword evidence="3" id="KW-1185">Reference proteome</keyword>
<feature type="region of interest" description="Disordered" evidence="1">
    <location>
        <begin position="34"/>
        <end position="64"/>
    </location>
</feature>
<organism evidence="2 3">
    <name type="scientific">Salinicola corii</name>
    <dbReference type="NCBI Taxonomy" id="2606937"/>
    <lineage>
        <taxon>Bacteria</taxon>
        <taxon>Pseudomonadati</taxon>
        <taxon>Pseudomonadota</taxon>
        <taxon>Gammaproteobacteria</taxon>
        <taxon>Oceanospirillales</taxon>
        <taxon>Halomonadaceae</taxon>
        <taxon>Salinicola</taxon>
    </lineage>
</organism>
<evidence type="ECO:0000313" key="2">
    <source>
        <dbReference type="EMBL" id="KAA0015463.1"/>
    </source>
</evidence>
<reference evidence="2 3" key="1">
    <citation type="submission" date="2019-08" db="EMBL/GenBank/DDBJ databases">
        <title>Bioinformatics analysis of the strain L3 and L5.</title>
        <authorList>
            <person name="Li X."/>
        </authorList>
    </citation>
    <scope>NUCLEOTIDE SEQUENCE [LARGE SCALE GENOMIC DNA]</scope>
    <source>
        <strain evidence="2 3">L3</strain>
    </source>
</reference>
<comment type="caution">
    <text evidence="2">The sequence shown here is derived from an EMBL/GenBank/DDBJ whole genome shotgun (WGS) entry which is preliminary data.</text>
</comment>
<gene>
    <name evidence="2" type="ORF">F0A16_20450</name>
</gene>
<keyword evidence="2" id="KW-0238">DNA-binding</keyword>
<accession>A0A640WA86</accession>
<evidence type="ECO:0000313" key="3">
    <source>
        <dbReference type="Proteomes" id="UP000466024"/>
    </source>
</evidence>
<dbReference type="Proteomes" id="UP000466024">
    <property type="component" value="Unassembled WGS sequence"/>
</dbReference>